<proteinExistence type="predicted"/>
<dbReference type="Proteomes" id="UP000279911">
    <property type="component" value="Unassembled WGS sequence"/>
</dbReference>
<protein>
    <submittedName>
        <fullName evidence="1">Uncharacterized protein</fullName>
    </submittedName>
</protein>
<organism evidence="1 2">
    <name type="scientific">Mesobacillus subterraneus</name>
    <dbReference type="NCBI Taxonomy" id="285983"/>
    <lineage>
        <taxon>Bacteria</taxon>
        <taxon>Bacillati</taxon>
        <taxon>Bacillota</taxon>
        <taxon>Bacilli</taxon>
        <taxon>Bacillales</taxon>
        <taxon>Bacillaceae</taxon>
        <taxon>Mesobacillus</taxon>
    </lineage>
</organism>
<comment type="caution">
    <text evidence="1">The sequence shown here is derived from an EMBL/GenBank/DDBJ whole genome shotgun (WGS) entry which is preliminary data.</text>
</comment>
<evidence type="ECO:0000313" key="1">
    <source>
        <dbReference type="EMBL" id="RSD28749.1"/>
    </source>
</evidence>
<dbReference type="RefSeq" id="WP_125478711.1">
    <property type="nucleotide sequence ID" value="NZ_RSFW01000006.1"/>
</dbReference>
<accession>A0A3R9F4C4</accession>
<dbReference type="AlphaFoldDB" id="A0A3R9F4C4"/>
<evidence type="ECO:0000313" key="2">
    <source>
        <dbReference type="Proteomes" id="UP000279911"/>
    </source>
</evidence>
<dbReference type="EMBL" id="RSFW01000006">
    <property type="protein sequence ID" value="RSD28749.1"/>
    <property type="molecule type" value="Genomic_DNA"/>
</dbReference>
<name>A0A3R9F4C4_9BACI</name>
<sequence length="138" mass="16444">MEPRLQMNKFWTDADFFEVNLELTGNDCRIRLDSYMDNRQLEELRRGLERFPTNMGKSAFTWKIGSDSETAPFLSMKFFLHNKRGIVGIEIQVDNRMELPERMIAHFYILTEMAQLDRLAEELRKMINEEIDELQGLY</sequence>
<reference evidence="2" key="1">
    <citation type="submission" date="2018-12" db="EMBL/GenBank/DDBJ databases">
        <title>Bacillus chawlae sp. nov., Bacillus glennii sp. nov., and Bacillus saganii sp. nov. Isolated from the Vehicle Assembly Building at Kennedy Space Center where the Viking Spacecraft were Assembled.</title>
        <authorList>
            <person name="Seuylemezian A."/>
            <person name="Vaishampayan P."/>
        </authorList>
    </citation>
    <scope>NUCLEOTIDE SEQUENCE [LARGE SCALE GENOMIC DNA]</scope>
    <source>
        <strain evidence="2">DSM 13966</strain>
    </source>
</reference>
<gene>
    <name evidence="1" type="ORF">EJA10_04020</name>
</gene>